<feature type="region of interest" description="Disordered" evidence="9">
    <location>
        <begin position="1"/>
        <end position="36"/>
    </location>
</feature>
<evidence type="ECO:0000313" key="10">
    <source>
        <dbReference type="EMBL" id="ORX37741.1"/>
    </source>
</evidence>
<dbReference type="InParanoid" id="A0A1Y1UI60"/>
<dbReference type="EMBL" id="NBSH01000005">
    <property type="protein sequence ID" value="ORX37741.1"/>
    <property type="molecule type" value="Genomic_DNA"/>
</dbReference>
<comment type="subcellular location">
    <subcellularLocation>
        <location evidence="1">Mitochondrion inner membrane</location>
    </subcellularLocation>
</comment>
<dbReference type="GO" id="GO:0033617">
    <property type="term" value="P:mitochondrial respiratory chain complex IV assembly"/>
    <property type="evidence" value="ECO:0007669"/>
    <property type="project" value="InterPro"/>
</dbReference>
<reference evidence="10 11" key="1">
    <citation type="submission" date="2017-03" db="EMBL/GenBank/DDBJ databases">
        <title>Widespread Adenine N6-methylation of Active Genes in Fungi.</title>
        <authorList>
            <consortium name="DOE Joint Genome Institute"/>
            <person name="Mondo S.J."/>
            <person name="Dannebaum R.O."/>
            <person name="Kuo R.C."/>
            <person name="Louie K.B."/>
            <person name="Bewick A.J."/>
            <person name="Labutti K."/>
            <person name="Haridas S."/>
            <person name="Kuo A."/>
            <person name="Salamov A."/>
            <person name="Ahrendt S.R."/>
            <person name="Lau R."/>
            <person name="Bowen B.P."/>
            <person name="Lipzen A."/>
            <person name="Sullivan W."/>
            <person name="Andreopoulos W.B."/>
            <person name="Clum A."/>
            <person name="Lindquist E."/>
            <person name="Daum C."/>
            <person name="Northen T.R."/>
            <person name="Ramamoorthy G."/>
            <person name="Schmitz R.J."/>
            <person name="Gryganskyi A."/>
            <person name="Culley D."/>
            <person name="Magnuson J."/>
            <person name="James T.Y."/>
            <person name="O'Malley M.A."/>
            <person name="Stajich J.E."/>
            <person name="Spatafora J.W."/>
            <person name="Visel A."/>
            <person name="Grigoriev I.V."/>
        </authorList>
    </citation>
    <scope>NUCLEOTIDE SEQUENCE [LARGE SCALE GENOMIC DNA]</scope>
    <source>
        <strain evidence="10 11">NRRL Y-17943</strain>
    </source>
</reference>
<proteinExistence type="inferred from homology"/>
<name>A0A1Y1UI60_9TREE</name>
<organism evidence="10 11">
    <name type="scientific">Kockovaella imperatae</name>
    <dbReference type="NCBI Taxonomy" id="4999"/>
    <lineage>
        <taxon>Eukaryota</taxon>
        <taxon>Fungi</taxon>
        <taxon>Dikarya</taxon>
        <taxon>Basidiomycota</taxon>
        <taxon>Agaricomycotina</taxon>
        <taxon>Tremellomycetes</taxon>
        <taxon>Tremellales</taxon>
        <taxon>Cuniculitremaceae</taxon>
        <taxon>Kockovaella</taxon>
    </lineage>
</organism>
<dbReference type="RefSeq" id="XP_021871728.1">
    <property type="nucleotide sequence ID" value="XM_022015550.1"/>
</dbReference>
<accession>A0A1Y1UI60</accession>
<sequence length="147" mass="15521">MASNHAEGSTGPSGSSPALPSVSPAPAGGSRSGSSWSEVGQALKTIRPVEDLKNVGSIPCGRDSLLYGIGGGVGIGCLRYLSSSNPRVAGNWAVGSFMLIAIYQWEACRGERKRQEEKLKVLSEKYPHRHVSNLTKGRPNDENSNPS</sequence>
<dbReference type="Proteomes" id="UP000193218">
    <property type="component" value="Unassembled WGS sequence"/>
</dbReference>
<dbReference type="PANTHER" id="PTHR31586">
    <property type="entry name" value="CYTOCHROME C OXIDASE PROTEIN 20"/>
    <property type="match status" value="1"/>
</dbReference>
<evidence type="ECO:0000256" key="3">
    <source>
        <dbReference type="ARBA" id="ARBA00017689"/>
    </source>
</evidence>
<keyword evidence="11" id="KW-1185">Reference proteome</keyword>
<evidence type="ECO:0000256" key="8">
    <source>
        <dbReference type="ARBA" id="ARBA00023136"/>
    </source>
</evidence>
<dbReference type="GeneID" id="33557359"/>
<dbReference type="InterPro" id="IPR022533">
    <property type="entry name" value="Cox20"/>
</dbReference>
<evidence type="ECO:0000256" key="2">
    <source>
        <dbReference type="ARBA" id="ARBA00009575"/>
    </source>
</evidence>
<gene>
    <name evidence="10" type="ORF">BD324DRAFT_623102</name>
</gene>
<evidence type="ECO:0000256" key="9">
    <source>
        <dbReference type="SAM" id="MobiDB-lite"/>
    </source>
</evidence>
<dbReference type="Pfam" id="PF12597">
    <property type="entry name" value="Cox20"/>
    <property type="match status" value="1"/>
</dbReference>
<evidence type="ECO:0000256" key="7">
    <source>
        <dbReference type="ARBA" id="ARBA00023128"/>
    </source>
</evidence>
<feature type="compositionally biased region" description="Low complexity" evidence="9">
    <location>
        <begin position="8"/>
        <end position="36"/>
    </location>
</feature>
<evidence type="ECO:0000256" key="5">
    <source>
        <dbReference type="ARBA" id="ARBA00022792"/>
    </source>
</evidence>
<dbReference type="AlphaFoldDB" id="A0A1Y1UI60"/>
<evidence type="ECO:0000256" key="4">
    <source>
        <dbReference type="ARBA" id="ARBA00022692"/>
    </source>
</evidence>
<keyword evidence="4" id="KW-0812">Transmembrane</keyword>
<dbReference type="OrthoDB" id="14603at2759"/>
<dbReference type="FunCoup" id="A0A1Y1UI60">
    <property type="interactions" value="135"/>
</dbReference>
<keyword evidence="7" id="KW-0496">Mitochondrion</keyword>
<keyword evidence="6" id="KW-1133">Transmembrane helix</keyword>
<feature type="region of interest" description="Disordered" evidence="9">
    <location>
        <begin position="127"/>
        <end position="147"/>
    </location>
</feature>
<protein>
    <recommendedName>
        <fullName evidence="3">Cytochrome c oxidase assembly protein COX20, mitochondrial</fullName>
    </recommendedName>
</protein>
<evidence type="ECO:0000256" key="6">
    <source>
        <dbReference type="ARBA" id="ARBA00022989"/>
    </source>
</evidence>
<dbReference type="PANTHER" id="PTHR31586:SF1">
    <property type="entry name" value="CYTOCHROME C OXIDASE ASSEMBLY PROTEIN COX20, MITOCHONDRIAL"/>
    <property type="match status" value="1"/>
</dbReference>
<evidence type="ECO:0000313" key="11">
    <source>
        <dbReference type="Proteomes" id="UP000193218"/>
    </source>
</evidence>
<evidence type="ECO:0000256" key="1">
    <source>
        <dbReference type="ARBA" id="ARBA00004273"/>
    </source>
</evidence>
<keyword evidence="5" id="KW-0999">Mitochondrion inner membrane</keyword>
<dbReference type="PRINTS" id="PR02049">
    <property type="entry name" value="PROTEINF36A"/>
</dbReference>
<comment type="similarity">
    <text evidence="2">Belongs to the COX20 family.</text>
</comment>
<keyword evidence="8" id="KW-0472">Membrane</keyword>
<comment type="caution">
    <text evidence="10">The sequence shown here is derived from an EMBL/GenBank/DDBJ whole genome shotgun (WGS) entry which is preliminary data.</text>
</comment>
<dbReference type="GO" id="GO:0005743">
    <property type="term" value="C:mitochondrial inner membrane"/>
    <property type="evidence" value="ECO:0007669"/>
    <property type="project" value="UniProtKB-SubCell"/>
</dbReference>